<evidence type="ECO:0000313" key="1">
    <source>
        <dbReference type="EMBL" id="GAA0857835.1"/>
    </source>
</evidence>
<proteinExistence type="predicted"/>
<dbReference type="RefSeq" id="WP_346025960.1">
    <property type="nucleotide sequence ID" value="NZ_BAAACO010000001.1"/>
</dbReference>
<name>A0ABP3X0Q2_9CLOT</name>
<sequence>MNLSEIKEEIIKKKKGKFLILDEEIFIKEVKYIKVKSIEDYVEKEIKKEYNTSDYLFHYIVNKKEEKIIIYAIKGVNKINPFIKYIKKLRVLPIQFRLTKLIMSSLKSKTFKSIICIEEKYYYIKVSDGNIIENSIVKDKNILRVGGNTVYGKFKYPFSKNELVLEKGEVNE</sequence>
<accession>A0ABP3X0Q2</accession>
<keyword evidence="2" id="KW-1185">Reference proteome</keyword>
<reference evidence="2" key="1">
    <citation type="journal article" date="2019" name="Int. J. Syst. Evol. Microbiol.">
        <title>The Global Catalogue of Microorganisms (GCM) 10K type strain sequencing project: providing services to taxonomists for standard genome sequencing and annotation.</title>
        <authorList>
            <consortium name="The Broad Institute Genomics Platform"/>
            <consortium name="The Broad Institute Genome Sequencing Center for Infectious Disease"/>
            <person name="Wu L."/>
            <person name="Ma J."/>
        </authorList>
    </citation>
    <scope>NUCLEOTIDE SEQUENCE [LARGE SCALE GENOMIC DNA]</scope>
    <source>
        <strain evidence="2">JCM 6485</strain>
    </source>
</reference>
<dbReference type="Proteomes" id="UP001501764">
    <property type="component" value="Unassembled WGS sequence"/>
</dbReference>
<protein>
    <submittedName>
        <fullName evidence="1">Uncharacterized protein</fullName>
    </submittedName>
</protein>
<organism evidence="1 2">
    <name type="scientific">Clostridium nitritogenes</name>
    <dbReference type="NCBI Taxonomy" id="83340"/>
    <lineage>
        <taxon>Bacteria</taxon>
        <taxon>Bacillati</taxon>
        <taxon>Bacillota</taxon>
        <taxon>Clostridia</taxon>
        <taxon>Eubacteriales</taxon>
        <taxon>Clostridiaceae</taxon>
        <taxon>Clostridium</taxon>
    </lineage>
</organism>
<dbReference type="EMBL" id="BAAACO010000001">
    <property type="protein sequence ID" value="GAA0857835.1"/>
    <property type="molecule type" value="Genomic_DNA"/>
</dbReference>
<gene>
    <name evidence="1" type="ORF">GCM10008916_13170</name>
</gene>
<evidence type="ECO:0000313" key="2">
    <source>
        <dbReference type="Proteomes" id="UP001501764"/>
    </source>
</evidence>
<comment type="caution">
    <text evidence="1">The sequence shown here is derived from an EMBL/GenBank/DDBJ whole genome shotgun (WGS) entry which is preliminary data.</text>
</comment>